<organism evidence="1 2">
    <name type="scientific">Streptomyces bauhiniae</name>
    <dbReference type="NCBI Taxonomy" id="2340725"/>
    <lineage>
        <taxon>Bacteria</taxon>
        <taxon>Bacillati</taxon>
        <taxon>Actinomycetota</taxon>
        <taxon>Actinomycetes</taxon>
        <taxon>Kitasatosporales</taxon>
        <taxon>Streptomycetaceae</taxon>
        <taxon>Streptomyces</taxon>
    </lineage>
</organism>
<evidence type="ECO:0000313" key="2">
    <source>
        <dbReference type="Proteomes" id="UP000298159"/>
    </source>
</evidence>
<dbReference type="EMBL" id="SRRT01000016">
    <property type="protein sequence ID" value="TGN72128.1"/>
    <property type="molecule type" value="Genomic_DNA"/>
</dbReference>
<dbReference type="Proteomes" id="UP000298159">
    <property type="component" value="Unassembled WGS sequence"/>
</dbReference>
<comment type="caution">
    <text evidence="1">The sequence shown here is derived from an EMBL/GenBank/DDBJ whole genome shotgun (WGS) entry which is preliminary data.</text>
</comment>
<evidence type="ECO:0000313" key="1">
    <source>
        <dbReference type="EMBL" id="TGN72128.1"/>
    </source>
</evidence>
<gene>
    <name evidence="1" type="ORF">E5083_31000</name>
</gene>
<name>A0A4Z1CTC0_9ACTN</name>
<dbReference type="RefSeq" id="WP_135789008.1">
    <property type="nucleotide sequence ID" value="NZ_SRRT01000016.1"/>
</dbReference>
<dbReference type="AlphaFoldDB" id="A0A4Z1CTC0"/>
<accession>A0A4Z1CTC0</accession>
<protein>
    <submittedName>
        <fullName evidence="1">Uncharacterized protein</fullName>
    </submittedName>
</protein>
<reference evidence="1 2" key="1">
    <citation type="submission" date="2019-04" db="EMBL/GenBank/DDBJ databases">
        <title>Streptomyces sp. nov. Bv016 isolated from bark of Buahinia variegata.</title>
        <authorList>
            <person name="Kanchanasin P."/>
            <person name="Tanasupawat S."/>
            <person name="Yuki M."/>
            <person name="Kudo T."/>
        </authorList>
    </citation>
    <scope>NUCLEOTIDE SEQUENCE [LARGE SCALE GENOMIC DNA]</scope>
    <source>
        <strain evidence="1 2">Bv016</strain>
    </source>
</reference>
<dbReference type="GeneID" id="95451999"/>
<sequence length="260" mass="27470">MTATPSPSLNGDAAAARDRRDLLVTGRDGRMLAETIGRPVLRARQAAQTYRAAVRDIETQRCNAPGRRWLHEQSAVCHQRARIAADEQALAVENGQPAQAAKWASLATGYARAGRHLAHTVPDAGAAVAMLTAAAIALEKTVLSVPAPAGLTEESVLLSSIPTFRIDTGRQALAAARTGDGSLAKAVNGVEVELLLFACWAEGQHETGYDAARQAVRALDRARRNAEADPQAMKTALDLAEQALDAAEAITDRDDDPATP</sequence>
<keyword evidence="2" id="KW-1185">Reference proteome</keyword>
<proteinExistence type="predicted"/>